<protein>
    <submittedName>
        <fullName evidence="4">N-acetyltransferase</fullName>
    </submittedName>
</protein>
<keyword evidence="2" id="KW-0012">Acyltransferase</keyword>
<dbReference type="PROSITE" id="PS51186">
    <property type="entry name" value="GNAT"/>
    <property type="match status" value="1"/>
</dbReference>
<gene>
    <name evidence="4" type="ORF">C6Y28_09490</name>
</gene>
<dbReference type="OrthoDB" id="9796171at2"/>
<dbReference type="CDD" id="cd04301">
    <property type="entry name" value="NAT_SF"/>
    <property type="match status" value="1"/>
</dbReference>
<dbReference type="SUPFAM" id="SSF55729">
    <property type="entry name" value="Acyl-CoA N-acyltransferases (Nat)"/>
    <property type="match status" value="1"/>
</dbReference>
<dbReference type="InterPro" id="IPR000182">
    <property type="entry name" value="GNAT_dom"/>
</dbReference>
<accession>A0A2S0M8V9</accession>
<feature type="domain" description="N-acetyltransferase" evidence="3">
    <location>
        <begin position="1"/>
        <end position="140"/>
    </location>
</feature>
<reference evidence="4 5" key="1">
    <citation type="journal article" date="2018" name="Genome Announc.">
        <title>Complete genomes of two Megasphaera elsdenii strains, NCIMB 702410 and ATCC 25940.</title>
        <authorList>
            <person name="Hatmaker E.A."/>
            <person name="O'Dell K."/>
            <person name="Riley L.A."/>
            <person name="Klingeman D.M."/>
            <person name="Guss A.M."/>
        </authorList>
    </citation>
    <scope>NUCLEOTIDE SEQUENCE [LARGE SCALE GENOMIC DNA]</scope>
    <source>
        <strain evidence="4 5">NCIMB702410</strain>
    </source>
</reference>
<dbReference type="PANTHER" id="PTHR43877:SF2">
    <property type="entry name" value="AMINOALKYLPHOSPHONATE N-ACETYLTRANSFERASE-RELATED"/>
    <property type="match status" value="1"/>
</dbReference>
<sequence>MIQMHMQQGLSQDARIIRQEVFVEEQGFHHEFDEIDSRAWHLVLYENGQASGCCRLFSSDQPEVYILGRLAVRKSCRGRQYGEWLVREAEAWLRGRQVKRLALSAQVRVRPFYEKLGFTASGDEYLDEYCPHIHMEKELRE</sequence>
<organism evidence="4 5">
    <name type="scientific">Megasphaera elsdenii</name>
    <dbReference type="NCBI Taxonomy" id="907"/>
    <lineage>
        <taxon>Bacteria</taxon>
        <taxon>Bacillati</taxon>
        <taxon>Bacillota</taxon>
        <taxon>Negativicutes</taxon>
        <taxon>Veillonellales</taxon>
        <taxon>Veillonellaceae</taxon>
        <taxon>Megasphaera</taxon>
    </lineage>
</organism>
<dbReference type="Proteomes" id="UP000238358">
    <property type="component" value="Chromosome"/>
</dbReference>
<dbReference type="InterPro" id="IPR050832">
    <property type="entry name" value="Bact_Acetyltransf"/>
</dbReference>
<dbReference type="EMBL" id="CP027569">
    <property type="protein sequence ID" value="AVO27829.1"/>
    <property type="molecule type" value="Genomic_DNA"/>
</dbReference>
<evidence type="ECO:0000259" key="3">
    <source>
        <dbReference type="PROSITE" id="PS51186"/>
    </source>
</evidence>
<dbReference type="GO" id="GO:0016747">
    <property type="term" value="F:acyltransferase activity, transferring groups other than amino-acyl groups"/>
    <property type="evidence" value="ECO:0007669"/>
    <property type="project" value="InterPro"/>
</dbReference>
<evidence type="ECO:0000256" key="2">
    <source>
        <dbReference type="ARBA" id="ARBA00023315"/>
    </source>
</evidence>
<dbReference type="RefSeq" id="WP_027895255.1">
    <property type="nucleotide sequence ID" value="NZ_CP027569.1"/>
</dbReference>
<dbReference type="Pfam" id="PF13673">
    <property type="entry name" value="Acetyltransf_10"/>
    <property type="match status" value="1"/>
</dbReference>
<evidence type="ECO:0000313" key="4">
    <source>
        <dbReference type="EMBL" id="AVO27829.1"/>
    </source>
</evidence>
<dbReference type="AlphaFoldDB" id="A0A2S0M8V9"/>
<dbReference type="Gene3D" id="3.40.630.30">
    <property type="match status" value="1"/>
</dbReference>
<proteinExistence type="predicted"/>
<evidence type="ECO:0000313" key="5">
    <source>
        <dbReference type="Proteomes" id="UP000238358"/>
    </source>
</evidence>
<dbReference type="PANTHER" id="PTHR43877">
    <property type="entry name" value="AMINOALKYLPHOSPHONATE N-ACETYLTRANSFERASE-RELATED-RELATED"/>
    <property type="match status" value="1"/>
</dbReference>
<dbReference type="InterPro" id="IPR016181">
    <property type="entry name" value="Acyl_CoA_acyltransferase"/>
</dbReference>
<name>A0A2S0M8V9_MEGEL</name>
<evidence type="ECO:0000256" key="1">
    <source>
        <dbReference type="ARBA" id="ARBA00022679"/>
    </source>
</evidence>
<keyword evidence="1 4" id="KW-0808">Transferase</keyword>